<dbReference type="Gene3D" id="3.40.50.300">
    <property type="entry name" value="P-loop containing nucleotide triphosphate hydrolases"/>
    <property type="match status" value="1"/>
</dbReference>
<comment type="similarity">
    <text evidence="1">Belongs to the ABC transporter superfamily.</text>
</comment>
<evidence type="ECO:0000259" key="2">
    <source>
        <dbReference type="Pfam" id="PF00005"/>
    </source>
</evidence>
<dbReference type="SUPFAM" id="SSF52540">
    <property type="entry name" value="P-loop containing nucleoside triphosphate hydrolases"/>
    <property type="match status" value="1"/>
</dbReference>
<reference evidence="3" key="1">
    <citation type="submission" date="2018-05" db="EMBL/GenBank/DDBJ databases">
        <authorList>
            <person name="Lanie J.A."/>
            <person name="Ng W.-L."/>
            <person name="Kazmierczak K.M."/>
            <person name="Andrzejewski T.M."/>
            <person name="Davidsen T.M."/>
            <person name="Wayne K.J."/>
            <person name="Tettelin H."/>
            <person name="Glass J.I."/>
            <person name="Rusch D."/>
            <person name="Podicherti R."/>
            <person name="Tsui H.-C.T."/>
            <person name="Winkler M.E."/>
        </authorList>
    </citation>
    <scope>NUCLEOTIDE SEQUENCE</scope>
</reference>
<protein>
    <recommendedName>
        <fullName evidence="2">ABC transporter domain-containing protein</fullName>
    </recommendedName>
</protein>
<sequence>MNFTRGSSIGFVHQFFHLIPELNVIENVMLPYLINSKQSDNFKLAKNLLETFGLNDRMNFKPIKLSGGEQQRVAIARSLINNPDLILADEMTGNLDENTAKEIFNFFLSYVKENKKSLIFVTHNNYFAEQANNIFKFSNTTLEKVK</sequence>
<dbReference type="Pfam" id="PF00005">
    <property type="entry name" value="ABC_tran"/>
    <property type="match status" value="1"/>
</dbReference>
<dbReference type="EMBL" id="UINC01061352">
    <property type="protein sequence ID" value="SVB86836.1"/>
    <property type="molecule type" value="Genomic_DNA"/>
</dbReference>
<dbReference type="AlphaFoldDB" id="A0A382HHS7"/>
<gene>
    <name evidence="3" type="ORF">METZ01_LOCUS239690</name>
</gene>
<evidence type="ECO:0000313" key="3">
    <source>
        <dbReference type="EMBL" id="SVB86836.1"/>
    </source>
</evidence>
<dbReference type="InterPro" id="IPR003439">
    <property type="entry name" value="ABC_transporter-like_ATP-bd"/>
</dbReference>
<dbReference type="PANTHER" id="PTHR42798">
    <property type="entry name" value="LIPOPROTEIN-RELEASING SYSTEM ATP-BINDING PROTEIN LOLD"/>
    <property type="match status" value="1"/>
</dbReference>
<accession>A0A382HHS7</accession>
<name>A0A382HHS7_9ZZZZ</name>
<proteinExistence type="inferred from homology"/>
<dbReference type="InterPro" id="IPR027417">
    <property type="entry name" value="P-loop_NTPase"/>
</dbReference>
<feature type="domain" description="ABC transporter" evidence="2">
    <location>
        <begin position="7"/>
        <end position="92"/>
    </location>
</feature>
<dbReference type="GO" id="GO:0005524">
    <property type="term" value="F:ATP binding"/>
    <property type="evidence" value="ECO:0007669"/>
    <property type="project" value="InterPro"/>
</dbReference>
<dbReference type="GO" id="GO:0016887">
    <property type="term" value="F:ATP hydrolysis activity"/>
    <property type="evidence" value="ECO:0007669"/>
    <property type="project" value="InterPro"/>
</dbReference>
<dbReference type="PANTHER" id="PTHR42798:SF7">
    <property type="entry name" value="ALPHA-D-RIBOSE 1-METHYLPHOSPHONATE 5-TRIPHOSPHATE SYNTHASE SUBUNIT PHNL"/>
    <property type="match status" value="1"/>
</dbReference>
<evidence type="ECO:0000256" key="1">
    <source>
        <dbReference type="ARBA" id="ARBA00005417"/>
    </source>
</evidence>
<organism evidence="3">
    <name type="scientific">marine metagenome</name>
    <dbReference type="NCBI Taxonomy" id="408172"/>
    <lineage>
        <taxon>unclassified sequences</taxon>
        <taxon>metagenomes</taxon>
        <taxon>ecological metagenomes</taxon>
    </lineage>
</organism>